<dbReference type="GO" id="GO:0006508">
    <property type="term" value="P:proteolysis"/>
    <property type="evidence" value="ECO:0007669"/>
    <property type="project" value="UniProtKB-KW"/>
</dbReference>
<accession>A0A445DVK7</accession>
<evidence type="ECO:0000256" key="4">
    <source>
        <dbReference type="ARBA" id="ARBA00022801"/>
    </source>
</evidence>
<dbReference type="EMBL" id="SDMP01000003">
    <property type="protein sequence ID" value="RYR67131.1"/>
    <property type="molecule type" value="Genomic_DNA"/>
</dbReference>
<comment type="caution">
    <text evidence="9">The sequence shown here is derived from an EMBL/GenBank/DDBJ whole genome shotgun (WGS) entry which is preliminary data.</text>
</comment>
<dbReference type="GO" id="GO:0005524">
    <property type="term" value="F:ATP binding"/>
    <property type="evidence" value="ECO:0007669"/>
    <property type="project" value="UniProtKB-KW"/>
</dbReference>
<dbReference type="PANTHER" id="PTHR23076:SF111">
    <property type="entry name" value="INACTIVE ATP-DEPENDENT ZINC METALLOPROTEASE FTSHI 1, CHLOROPLASTIC-RELATED"/>
    <property type="match status" value="1"/>
</dbReference>
<keyword evidence="7" id="KW-0472">Membrane</keyword>
<proteinExistence type="predicted"/>
<evidence type="ECO:0000313" key="9">
    <source>
        <dbReference type="EMBL" id="RYR67131.1"/>
    </source>
</evidence>
<evidence type="ECO:0000256" key="2">
    <source>
        <dbReference type="ARBA" id="ARBA00022692"/>
    </source>
</evidence>
<dbReference type="SUPFAM" id="SSF140990">
    <property type="entry name" value="FtsH protease domain-like"/>
    <property type="match status" value="1"/>
</dbReference>
<dbReference type="GO" id="GO:0045037">
    <property type="term" value="P:protein import into chloroplast stroma"/>
    <property type="evidence" value="ECO:0007669"/>
    <property type="project" value="TreeGrafter"/>
</dbReference>
<evidence type="ECO:0000256" key="7">
    <source>
        <dbReference type="ARBA" id="ARBA00023136"/>
    </source>
</evidence>
<dbReference type="InterPro" id="IPR027417">
    <property type="entry name" value="P-loop_NTPase"/>
</dbReference>
<dbReference type="Proteomes" id="UP000289738">
    <property type="component" value="Chromosome A03"/>
</dbReference>
<evidence type="ECO:0000256" key="1">
    <source>
        <dbReference type="ARBA" id="ARBA00022670"/>
    </source>
</evidence>
<feature type="domain" description="AAA ATPase AAA+ lid" evidence="8">
    <location>
        <begin position="59"/>
        <end position="102"/>
    </location>
</feature>
<reference evidence="9 10" key="1">
    <citation type="submission" date="2019-01" db="EMBL/GenBank/DDBJ databases">
        <title>Sequencing of cultivated peanut Arachis hypogaea provides insights into genome evolution and oil improvement.</title>
        <authorList>
            <person name="Chen X."/>
        </authorList>
    </citation>
    <scope>NUCLEOTIDE SEQUENCE [LARGE SCALE GENOMIC DNA]</scope>
    <source>
        <strain evidence="10">cv. Fuhuasheng</strain>
        <tissue evidence="9">Leaves</tissue>
    </source>
</reference>
<keyword evidence="5" id="KW-0067">ATP-binding</keyword>
<dbReference type="GO" id="GO:0009507">
    <property type="term" value="C:chloroplast"/>
    <property type="evidence" value="ECO:0007669"/>
    <property type="project" value="TreeGrafter"/>
</dbReference>
<keyword evidence="2" id="KW-0812">Transmembrane</keyword>
<keyword evidence="3" id="KW-0547">Nucleotide-binding</keyword>
<keyword evidence="1" id="KW-0645">Protease</keyword>
<dbReference type="Gene3D" id="1.20.58.760">
    <property type="entry name" value="Peptidase M41"/>
    <property type="match status" value="1"/>
</dbReference>
<sequence length="344" mass="38597">MQSLGANNDYPVHHCHYFCLIIFVVVYEALSTIRIRPPGAKGRLDILKIHASKVKMSDSVDLSSYAQNLPGWTGAKLAQLVQEAALVAVRKRHNSILQSDMDDAVDRLTVGPKRVGIELGYQGQCRRATTEVGVALTSHLLRRYENAIVECCDRISIVPRGQVLLGGRAAEEVIYGRDTSKASVDYLASASWLARKILTIWNLENPMVIHGEPPPWRKSARFVGPRLDFEGSLYDDYNLIEPPLNFKLDDEVAERTEELIRKMYGKTVSLLGSHHAALLKAIKVLLNQKEISGEELDFILNNYPPQTPVRVLEEEDDPGYLPFPKEQVHDLEFALQSQSKEEAV</sequence>
<evidence type="ECO:0000256" key="6">
    <source>
        <dbReference type="ARBA" id="ARBA00022989"/>
    </source>
</evidence>
<dbReference type="GO" id="GO:0004176">
    <property type="term" value="F:ATP-dependent peptidase activity"/>
    <property type="evidence" value="ECO:0007669"/>
    <property type="project" value="InterPro"/>
</dbReference>
<evidence type="ECO:0000256" key="5">
    <source>
        <dbReference type="ARBA" id="ARBA00022840"/>
    </source>
</evidence>
<organism evidence="9 10">
    <name type="scientific">Arachis hypogaea</name>
    <name type="common">Peanut</name>
    <dbReference type="NCBI Taxonomy" id="3818"/>
    <lineage>
        <taxon>Eukaryota</taxon>
        <taxon>Viridiplantae</taxon>
        <taxon>Streptophyta</taxon>
        <taxon>Embryophyta</taxon>
        <taxon>Tracheophyta</taxon>
        <taxon>Spermatophyta</taxon>
        <taxon>Magnoliopsida</taxon>
        <taxon>eudicotyledons</taxon>
        <taxon>Gunneridae</taxon>
        <taxon>Pentapetalae</taxon>
        <taxon>rosids</taxon>
        <taxon>fabids</taxon>
        <taxon>Fabales</taxon>
        <taxon>Fabaceae</taxon>
        <taxon>Papilionoideae</taxon>
        <taxon>50 kb inversion clade</taxon>
        <taxon>dalbergioids sensu lato</taxon>
        <taxon>Dalbergieae</taxon>
        <taxon>Pterocarpus clade</taxon>
        <taxon>Arachis</taxon>
    </lineage>
</organism>
<dbReference type="InterPro" id="IPR037219">
    <property type="entry name" value="Peptidase_M41-like"/>
</dbReference>
<keyword evidence="6" id="KW-1133">Transmembrane helix</keyword>
<dbReference type="GO" id="GO:0004222">
    <property type="term" value="F:metalloendopeptidase activity"/>
    <property type="evidence" value="ECO:0007669"/>
    <property type="project" value="InterPro"/>
</dbReference>
<dbReference type="PANTHER" id="PTHR23076">
    <property type="entry name" value="METALLOPROTEASE M41 FTSH"/>
    <property type="match status" value="1"/>
</dbReference>
<dbReference type="Gene3D" id="1.10.8.60">
    <property type="match status" value="1"/>
</dbReference>
<dbReference type="InterPro" id="IPR041569">
    <property type="entry name" value="AAA_lid_3"/>
</dbReference>
<gene>
    <name evidence="9" type="ORF">Ahy_A03g013386</name>
</gene>
<dbReference type="SUPFAM" id="SSF52540">
    <property type="entry name" value="P-loop containing nucleoside triphosphate hydrolases"/>
    <property type="match status" value="1"/>
</dbReference>
<keyword evidence="10" id="KW-1185">Reference proteome</keyword>
<evidence type="ECO:0000259" key="8">
    <source>
        <dbReference type="Pfam" id="PF17862"/>
    </source>
</evidence>
<dbReference type="Pfam" id="PF17862">
    <property type="entry name" value="AAA_lid_3"/>
    <property type="match status" value="1"/>
</dbReference>
<evidence type="ECO:0000313" key="10">
    <source>
        <dbReference type="Proteomes" id="UP000289738"/>
    </source>
</evidence>
<name>A0A445DVK7_ARAHY</name>
<protein>
    <recommendedName>
        <fullName evidence="8">AAA ATPase AAA+ lid domain-containing protein</fullName>
    </recommendedName>
</protein>
<dbReference type="AlphaFoldDB" id="A0A445DVK7"/>
<evidence type="ECO:0000256" key="3">
    <source>
        <dbReference type="ARBA" id="ARBA00022741"/>
    </source>
</evidence>
<dbReference type="FunFam" id="1.10.8.60:FF:000083">
    <property type="entry name" value="ATP-dependent zinc metalloprotease FtsH"/>
    <property type="match status" value="1"/>
</dbReference>
<keyword evidence="4" id="KW-0378">Hydrolase</keyword>